<keyword evidence="2" id="KW-1185">Reference proteome</keyword>
<comment type="caution">
    <text evidence="1">The sequence shown here is derived from an EMBL/GenBank/DDBJ whole genome shotgun (WGS) entry which is preliminary data.</text>
</comment>
<dbReference type="EMBL" id="JBHRTP010000012">
    <property type="protein sequence ID" value="MFC3107376.1"/>
    <property type="molecule type" value="Genomic_DNA"/>
</dbReference>
<protein>
    <submittedName>
        <fullName evidence="1">Uncharacterized protein</fullName>
    </submittedName>
</protein>
<dbReference type="Proteomes" id="UP001595530">
    <property type="component" value="Unassembled WGS sequence"/>
</dbReference>
<name>A0ABV7EZI4_9BURK</name>
<gene>
    <name evidence="1" type="ORF">ACFOFO_05290</name>
</gene>
<evidence type="ECO:0000313" key="2">
    <source>
        <dbReference type="Proteomes" id="UP001595530"/>
    </source>
</evidence>
<organism evidence="1 2">
    <name type="scientific">Undibacterium arcticum</name>
    <dbReference type="NCBI Taxonomy" id="1762892"/>
    <lineage>
        <taxon>Bacteria</taxon>
        <taxon>Pseudomonadati</taxon>
        <taxon>Pseudomonadota</taxon>
        <taxon>Betaproteobacteria</taxon>
        <taxon>Burkholderiales</taxon>
        <taxon>Oxalobacteraceae</taxon>
        <taxon>Undibacterium</taxon>
    </lineage>
</organism>
<proteinExistence type="predicted"/>
<reference evidence="2" key="1">
    <citation type="journal article" date="2019" name="Int. J. Syst. Evol. Microbiol.">
        <title>The Global Catalogue of Microorganisms (GCM) 10K type strain sequencing project: providing services to taxonomists for standard genome sequencing and annotation.</title>
        <authorList>
            <consortium name="The Broad Institute Genomics Platform"/>
            <consortium name="The Broad Institute Genome Sequencing Center for Infectious Disease"/>
            <person name="Wu L."/>
            <person name="Ma J."/>
        </authorList>
    </citation>
    <scope>NUCLEOTIDE SEQUENCE [LARGE SCALE GENOMIC DNA]</scope>
    <source>
        <strain evidence="2">KCTC 42986</strain>
    </source>
</reference>
<evidence type="ECO:0000313" key="1">
    <source>
        <dbReference type="EMBL" id="MFC3107376.1"/>
    </source>
</evidence>
<accession>A0ABV7EZI4</accession>
<sequence length="76" mass="8569">MRAVNGAGWQVEILNHPHGWTGCSLTFKTRDEAKAEMPLHAMHRPDRDFRVYEILTVKAPEPTPAEKLWALFGVAA</sequence>
<dbReference type="RefSeq" id="WP_390323635.1">
    <property type="nucleotide sequence ID" value="NZ_JBHRTP010000012.1"/>
</dbReference>
<dbReference type="PROSITE" id="PS51257">
    <property type="entry name" value="PROKAR_LIPOPROTEIN"/>
    <property type="match status" value="1"/>
</dbReference>